<evidence type="ECO:0000313" key="2">
    <source>
        <dbReference type="Proteomes" id="UP000507245"/>
    </source>
</evidence>
<dbReference type="EMBL" id="CAEKKB010000007">
    <property type="protein sequence ID" value="CAB4317506.1"/>
    <property type="molecule type" value="Genomic_DNA"/>
</dbReference>
<sequence>MFFGTIYTLPNVKWVAVMRLHVSACDHTMAETILRKLMGYLIGGTNDGEGRRIEKEIGSK</sequence>
<protein>
    <submittedName>
        <fullName evidence="1">Uncharacterized protein</fullName>
    </submittedName>
</protein>
<dbReference type="Proteomes" id="UP000507245">
    <property type="component" value="Unassembled WGS sequence"/>
</dbReference>
<name>A0A6J5XUG3_PRUAR</name>
<accession>A0A6J5XUG3</accession>
<keyword evidence="2" id="KW-1185">Reference proteome</keyword>
<gene>
    <name evidence="1" type="ORF">ORAREDHAP_LOCUS44290</name>
</gene>
<evidence type="ECO:0000313" key="1">
    <source>
        <dbReference type="EMBL" id="CAB4317506.1"/>
    </source>
</evidence>
<organism evidence="1 2">
    <name type="scientific">Prunus armeniaca</name>
    <name type="common">Apricot</name>
    <name type="synonym">Armeniaca vulgaris</name>
    <dbReference type="NCBI Taxonomy" id="36596"/>
    <lineage>
        <taxon>Eukaryota</taxon>
        <taxon>Viridiplantae</taxon>
        <taxon>Streptophyta</taxon>
        <taxon>Embryophyta</taxon>
        <taxon>Tracheophyta</taxon>
        <taxon>Spermatophyta</taxon>
        <taxon>Magnoliopsida</taxon>
        <taxon>eudicotyledons</taxon>
        <taxon>Gunneridae</taxon>
        <taxon>Pentapetalae</taxon>
        <taxon>rosids</taxon>
        <taxon>fabids</taxon>
        <taxon>Rosales</taxon>
        <taxon>Rosaceae</taxon>
        <taxon>Amygdaloideae</taxon>
        <taxon>Amygdaleae</taxon>
        <taxon>Prunus</taxon>
    </lineage>
</organism>
<dbReference type="AlphaFoldDB" id="A0A6J5XUG3"/>
<reference evidence="2" key="1">
    <citation type="journal article" date="2020" name="Genome Biol.">
        <title>Gamete binning: chromosome-level and haplotype-resolved genome assembly enabled by high-throughput single-cell sequencing of gamete genomes.</title>
        <authorList>
            <person name="Campoy J.A."/>
            <person name="Sun H."/>
            <person name="Goel M."/>
            <person name="Jiao W.-B."/>
            <person name="Folz-Donahue K."/>
            <person name="Wang N."/>
            <person name="Rubio M."/>
            <person name="Liu C."/>
            <person name="Kukat C."/>
            <person name="Ruiz D."/>
            <person name="Huettel B."/>
            <person name="Schneeberger K."/>
        </authorList>
    </citation>
    <scope>NUCLEOTIDE SEQUENCE [LARGE SCALE GENOMIC DNA]</scope>
    <source>
        <strain evidence="2">cv. Rojo Pasion</strain>
    </source>
</reference>
<proteinExistence type="predicted"/>